<sequence>MATNPIYACGRHRDDWAENRKKLENCVVGFGHKTEGEKDGEYYVVNDDSDDDMLNPKPGTLRWAVIRDEPLWIIFACDMHIKLSHELIMQSKKTIDGRGANVHIAYGAGITIQFVHDVIIHGIHVHHILPSKGAVIRDSMGHYGQQTMGDGDGIKHIRINKHLARSPFDVGMPRRTHRCNPRFHGHHNLKLSFHPSQRRKYIHTPHHVLHITHVFTNTSHNQCGGMHPTIISQGNRFVALEDNNAKEVTNRNYAPESEWSKWIWRSEGDLLLNGARFRTSGPLKSPHYEFTKMEMIDAKPATFVGKLTKFTGAIECKKGETVLTGST</sequence>
<keyword evidence="6" id="KW-0732">Signal</keyword>
<evidence type="ECO:0000256" key="7">
    <source>
        <dbReference type="ARBA" id="ARBA00022837"/>
    </source>
</evidence>
<dbReference type="UniPathway" id="UPA00545">
    <property type="reaction ID" value="UER00824"/>
</dbReference>
<evidence type="ECO:0000256" key="1">
    <source>
        <dbReference type="ARBA" id="ARBA00000695"/>
    </source>
</evidence>
<proteinExistence type="inferred from homology"/>
<comment type="catalytic activity">
    <reaction evidence="1 9">
        <text>Eliminative cleavage of (1-&gt;4)-alpha-D-galacturonan to give oligosaccharides with 4-deoxy-alpha-D-galact-4-enuronosyl groups at their non-reducing ends.</text>
        <dbReference type="EC" id="4.2.2.2"/>
    </reaction>
</comment>
<dbReference type="PRINTS" id="PR00807">
    <property type="entry name" value="AMBALLERGEN"/>
</dbReference>
<dbReference type="AlphaFoldDB" id="A0A6A2ZRR4"/>
<dbReference type="InterPro" id="IPR045032">
    <property type="entry name" value="PEL"/>
</dbReference>
<feature type="domain" description="Pectate lyase" evidence="10">
    <location>
        <begin position="78"/>
        <end position="243"/>
    </location>
</feature>
<evidence type="ECO:0000256" key="3">
    <source>
        <dbReference type="ARBA" id="ARBA00010980"/>
    </source>
</evidence>
<dbReference type="EMBL" id="VEPZ02001112">
    <property type="protein sequence ID" value="KAE8694157.1"/>
    <property type="molecule type" value="Genomic_DNA"/>
</dbReference>
<dbReference type="GO" id="GO:0030570">
    <property type="term" value="F:pectate lyase activity"/>
    <property type="evidence" value="ECO:0007669"/>
    <property type="project" value="UniProtKB-EC"/>
</dbReference>
<keyword evidence="8 9" id="KW-0456">Lyase</keyword>
<dbReference type="InterPro" id="IPR002022">
    <property type="entry name" value="Pec_lyase"/>
</dbReference>
<dbReference type="GO" id="GO:0046872">
    <property type="term" value="F:metal ion binding"/>
    <property type="evidence" value="ECO:0007669"/>
    <property type="project" value="UniProtKB-KW"/>
</dbReference>
<protein>
    <recommendedName>
        <fullName evidence="4 9">Pectate lyase</fullName>
        <ecNumber evidence="4 9">4.2.2.2</ecNumber>
    </recommendedName>
</protein>
<comment type="pathway">
    <text evidence="2 9">Glycan metabolism; pectin degradation; 2-dehydro-3-deoxy-D-gluconate from pectin: step 2/5.</text>
</comment>
<dbReference type="InterPro" id="IPR018082">
    <property type="entry name" value="AmbAllergen"/>
</dbReference>
<dbReference type="Proteomes" id="UP000436088">
    <property type="component" value="Unassembled WGS sequence"/>
</dbReference>
<evidence type="ECO:0000256" key="6">
    <source>
        <dbReference type="ARBA" id="ARBA00022729"/>
    </source>
</evidence>
<reference evidence="11" key="1">
    <citation type="submission" date="2019-09" db="EMBL/GenBank/DDBJ databases">
        <title>Draft genome information of white flower Hibiscus syriacus.</title>
        <authorList>
            <person name="Kim Y.-M."/>
        </authorList>
    </citation>
    <scope>NUCLEOTIDE SEQUENCE [LARGE SCALE GENOMIC DNA]</scope>
    <source>
        <strain evidence="11">YM2019G1</strain>
    </source>
</reference>
<evidence type="ECO:0000313" key="12">
    <source>
        <dbReference type="Proteomes" id="UP000436088"/>
    </source>
</evidence>
<keyword evidence="5 9" id="KW-0479">Metal-binding</keyword>
<evidence type="ECO:0000256" key="4">
    <source>
        <dbReference type="ARBA" id="ARBA00012272"/>
    </source>
</evidence>
<evidence type="ECO:0000256" key="8">
    <source>
        <dbReference type="ARBA" id="ARBA00023239"/>
    </source>
</evidence>
<keyword evidence="12" id="KW-1185">Reference proteome</keyword>
<dbReference type="PANTHER" id="PTHR31683">
    <property type="entry name" value="PECTATE LYASE 18-RELATED"/>
    <property type="match status" value="1"/>
</dbReference>
<dbReference type="PANTHER" id="PTHR31683:SF184">
    <property type="entry name" value="PECTATE LYASE"/>
    <property type="match status" value="1"/>
</dbReference>
<dbReference type="InterPro" id="IPR012334">
    <property type="entry name" value="Pectin_lyas_fold"/>
</dbReference>
<gene>
    <name evidence="11" type="ORF">F3Y22_tig00110788pilonHSYRG00548</name>
</gene>
<dbReference type="EC" id="4.2.2.2" evidence="4 9"/>
<dbReference type="GO" id="GO:0045490">
    <property type="term" value="P:pectin catabolic process"/>
    <property type="evidence" value="ECO:0007669"/>
    <property type="project" value="UniProtKB-UniPathway"/>
</dbReference>
<evidence type="ECO:0000259" key="10">
    <source>
        <dbReference type="SMART" id="SM00656"/>
    </source>
</evidence>
<dbReference type="Gene3D" id="2.160.20.10">
    <property type="entry name" value="Single-stranded right-handed beta-helix, Pectin lyase-like"/>
    <property type="match status" value="2"/>
</dbReference>
<comment type="caution">
    <text evidence="11">The sequence shown here is derived from an EMBL/GenBank/DDBJ whole genome shotgun (WGS) entry which is preliminary data.</text>
</comment>
<evidence type="ECO:0000256" key="9">
    <source>
        <dbReference type="RuleBase" id="RU361123"/>
    </source>
</evidence>
<keyword evidence="7 9" id="KW-0106">Calcium</keyword>
<dbReference type="SUPFAM" id="SSF51126">
    <property type="entry name" value="Pectin lyase-like"/>
    <property type="match status" value="1"/>
</dbReference>
<accession>A0A6A2ZRR4</accession>
<evidence type="ECO:0000256" key="5">
    <source>
        <dbReference type="ARBA" id="ARBA00022723"/>
    </source>
</evidence>
<evidence type="ECO:0000313" key="11">
    <source>
        <dbReference type="EMBL" id="KAE8694157.1"/>
    </source>
</evidence>
<organism evidence="11 12">
    <name type="scientific">Hibiscus syriacus</name>
    <name type="common">Rose of Sharon</name>
    <dbReference type="NCBI Taxonomy" id="106335"/>
    <lineage>
        <taxon>Eukaryota</taxon>
        <taxon>Viridiplantae</taxon>
        <taxon>Streptophyta</taxon>
        <taxon>Embryophyta</taxon>
        <taxon>Tracheophyta</taxon>
        <taxon>Spermatophyta</taxon>
        <taxon>Magnoliopsida</taxon>
        <taxon>eudicotyledons</taxon>
        <taxon>Gunneridae</taxon>
        <taxon>Pentapetalae</taxon>
        <taxon>rosids</taxon>
        <taxon>malvids</taxon>
        <taxon>Malvales</taxon>
        <taxon>Malvaceae</taxon>
        <taxon>Malvoideae</taxon>
        <taxon>Hibiscus</taxon>
    </lineage>
</organism>
<comment type="similarity">
    <text evidence="3 9">Belongs to the polysaccharide lyase 1 family.</text>
</comment>
<dbReference type="InterPro" id="IPR011050">
    <property type="entry name" value="Pectin_lyase_fold/virulence"/>
</dbReference>
<name>A0A6A2ZRR4_HIBSY</name>
<evidence type="ECO:0000256" key="2">
    <source>
        <dbReference type="ARBA" id="ARBA00005220"/>
    </source>
</evidence>
<comment type="cofactor">
    <cofactor evidence="9">
        <name>Ca(2+)</name>
        <dbReference type="ChEBI" id="CHEBI:29108"/>
    </cofactor>
    <text evidence="9">Binds 1 Ca(2+) ion. Required for its activity.</text>
</comment>
<dbReference type="SMART" id="SM00656">
    <property type="entry name" value="Amb_all"/>
    <property type="match status" value="1"/>
</dbReference>